<dbReference type="Gene3D" id="1.20.900.10">
    <property type="entry name" value="Dbl homology (DH) domain"/>
    <property type="match status" value="1"/>
</dbReference>
<reference evidence="12 13" key="1">
    <citation type="journal article" date="2019" name="Sci. Data">
        <title>Hybrid genome assembly and annotation of Danionella translucida.</title>
        <authorList>
            <person name="Kadobianskyi M."/>
            <person name="Schulze L."/>
            <person name="Schuelke M."/>
            <person name="Judkewitz B."/>
        </authorList>
    </citation>
    <scope>NUCLEOTIDE SEQUENCE [LARGE SCALE GENOMIC DNA]</scope>
    <source>
        <strain evidence="12 13">Bolton</strain>
    </source>
</reference>
<dbReference type="GO" id="GO:0008270">
    <property type="term" value="F:zinc ion binding"/>
    <property type="evidence" value="ECO:0007669"/>
    <property type="project" value="UniProtKB-KW"/>
</dbReference>
<dbReference type="Pfam" id="PF00621">
    <property type="entry name" value="RhoGEF"/>
    <property type="match status" value="1"/>
</dbReference>
<comment type="caution">
    <text evidence="12">The sequence shown here is derived from an EMBL/GenBank/DDBJ whole genome shotgun (WGS) entry which is preliminary data.</text>
</comment>
<sequence length="851" mass="96216">MFLMSQKSLRRSADRGRRVRDGARNDCAVNVHKSCKNLLPECSGKLKAKDSVQRTLNGTAPLNSHDERYKDLKGEAVEIRETHEADSTHFSVLGPSLDLNFDKVSDLSPTRPLLDLTQMKPLFCVKTVDQHPSSSQMHSMALVPRVCSSNRKGFRVPCTLSRRLGVRVLLHRDLLTFRFLNSIPRSFLKRCSRTDHSCLSTAPWETSSALAPLDGSSRSSRSAPGMMTVPNRGLTAPPASSSSTSTSQNISSSSNSSVTGEMDELDSFRIKRFADDTVSLASTVPESLLVEDAYYASLRSELEAITQDFELESWSLVVDQQFLKKHSKEAVKRQDVIYELIQTEIHHVRTLKIMLRVYSRELREALQLDERKLDSLFPRLESLLELHTHFLIRLRERRIESLQPGCDHNYSINKLADILISQFSGELGERMKESYGDFCSRHTEAVNLYKEHMQSNKKFQTLMRKISNLSIVRRLGVPECILLVTQRITKYPVLLERILHNTEAGTEEHEGLGQALGLIKDVIVQVDAQVSLYEKETRLREIVSKIEPKSHGKIKDGRVFSKEDLSQGRRKLLYEGTVNWKAASGRLKDILALLLTDVLVLLQEKDQRYVFSAVDNKPSVISLQKLIVREVAHEERAMFLICASSNEPEMYEIHTASKEERNSWIRLIRQAVESCPHTEERLFSEEEEARVARFREYHDRLVMKDAQIIQSLTEKLQLFAELAESVSPAEEPGSRSRSSLLLRGDTSDLHQGEHLLKAAITEVENLQNLLASRGQEPSAQTDGHPSPSLSLLPRRADTFGGYDSNSSLQPKQGSVKKKPVGASGRTRDRSQRASSDPQIKEVFACHNQDEE</sequence>
<dbReference type="PANTHER" id="PTHR13944:SF23">
    <property type="entry name" value="RHO GUANINE NUCLEOTIDE EXCHANGE FACTOR 18"/>
    <property type="match status" value="1"/>
</dbReference>
<dbReference type="EMBL" id="SRMA01025612">
    <property type="protein sequence ID" value="TRY92520.1"/>
    <property type="molecule type" value="Genomic_DNA"/>
</dbReference>
<evidence type="ECO:0000313" key="13">
    <source>
        <dbReference type="Proteomes" id="UP000316079"/>
    </source>
</evidence>
<keyword evidence="3" id="KW-0597">Phosphoprotein</keyword>
<dbReference type="InterPro" id="IPR011993">
    <property type="entry name" value="PH-like_dom_sf"/>
</dbReference>
<dbReference type="GO" id="GO:0005737">
    <property type="term" value="C:cytoplasm"/>
    <property type="evidence" value="ECO:0007669"/>
    <property type="project" value="UniProtKB-SubCell"/>
</dbReference>
<comment type="subcellular location">
    <subcellularLocation>
        <location evidence="1">Cytoplasm</location>
    </subcellularLocation>
</comment>
<evidence type="ECO:0000256" key="9">
    <source>
        <dbReference type="SAM" id="MobiDB-lite"/>
    </source>
</evidence>
<evidence type="ECO:0000256" key="2">
    <source>
        <dbReference type="ARBA" id="ARBA00022490"/>
    </source>
</evidence>
<accession>A0A553QRA9</accession>
<keyword evidence="4" id="KW-0344">Guanine-nucleotide releasing factor</keyword>
<keyword evidence="7" id="KW-0862">Zinc</keyword>
<organism evidence="12 13">
    <name type="scientific">Danionella cerebrum</name>
    <dbReference type="NCBI Taxonomy" id="2873325"/>
    <lineage>
        <taxon>Eukaryota</taxon>
        <taxon>Metazoa</taxon>
        <taxon>Chordata</taxon>
        <taxon>Craniata</taxon>
        <taxon>Vertebrata</taxon>
        <taxon>Euteleostomi</taxon>
        <taxon>Actinopterygii</taxon>
        <taxon>Neopterygii</taxon>
        <taxon>Teleostei</taxon>
        <taxon>Ostariophysi</taxon>
        <taxon>Cypriniformes</taxon>
        <taxon>Danionidae</taxon>
        <taxon>Danioninae</taxon>
        <taxon>Danionella</taxon>
    </lineage>
</organism>
<dbReference type="PROSITE" id="PS50003">
    <property type="entry name" value="PH_DOMAIN"/>
    <property type="match status" value="1"/>
</dbReference>
<dbReference type="Pfam" id="PF17838">
    <property type="entry name" value="PH_16"/>
    <property type="match status" value="1"/>
</dbReference>
<feature type="compositionally biased region" description="Low complexity" evidence="9">
    <location>
        <begin position="240"/>
        <end position="257"/>
    </location>
</feature>
<evidence type="ECO:0000256" key="5">
    <source>
        <dbReference type="ARBA" id="ARBA00022723"/>
    </source>
</evidence>
<feature type="non-terminal residue" evidence="12">
    <location>
        <position position="851"/>
    </location>
</feature>
<feature type="region of interest" description="Disordered" evidence="9">
    <location>
        <begin position="772"/>
        <end position="851"/>
    </location>
</feature>
<evidence type="ECO:0000259" key="10">
    <source>
        <dbReference type="PROSITE" id="PS50003"/>
    </source>
</evidence>
<keyword evidence="2" id="KW-0963">Cytoplasm</keyword>
<evidence type="ECO:0000256" key="6">
    <source>
        <dbReference type="ARBA" id="ARBA00022771"/>
    </source>
</evidence>
<feature type="compositionally biased region" description="Polar residues" evidence="9">
    <location>
        <begin position="772"/>
        <end position="789"/>
    </location>
</feature>
<dbReference type="Proteomes" id="UP000316079">
    <property type="component" value="Unassembled WGS sequence"/>
</dbReference>
<feature type="domain" description="PH" evidence="10">
    <location>
        <begin position="571"/>
        <end position="673"/>
    </location>
</feature>
<dbReference type="PROSITE" id="PS50010">
    <property type="entry name" value="DH_2"/>
    <property type="match status" value="1"/>
</dbReference>
<dbReference type="InterPro" id="IPR051632">
    <property type="entry name" value="Rho_GEF"/>
</dbReference>
<dbReference type="GO" id="GO:0005085">
    <property type="term" value="F:guanyl-nucleotide exchange factor activity"/>
    <property type="evidence" value="ECO:0007669"/>
    <property type="project" value="UniProtKB-KW"/>
</dbReference>
<evidence type="ECO:0000256" key="1">
    <source>
        <dbReference type="ARBA" id="ARBA00004496"/>
    </source>
</evidence>
<feature type="compositionally biased region" description="Basic and acidic residues" evidence="9">
    <location>
        <begin position="11"/>
        <end position="20"/>
    </location>
</feature>
<dbReference type="FunFam" id="1.20.900.10:FF:000004">
    <property type="entry name" value="Rho guanine nucleotide exchange factor 2"/>
    <property type="match status" value="1"/>
</dbReference>
<dbReference type="CDD" id="cd00160">
    <property type="entry name" value="RhoGEF"/>
    <property type="match status" value="1"/>
</dbReference>
<dbReference type="GO" id="GO:0005886">
    <property type="term" value="C:plasma membrane"/>
    <property type="evidence" value="ECO:0007669"/>
    <property type="project" value="TreeGrafter"/>
</dbReference>
<feature type="compositionally biased region" description="Polar residues" evidence="9">
    <location>
        <begin position="803"/>
        <end position="812"/>
    </location>
</feature>
<gene>
    <name evidence="12" type="ORF">DNTS_004172</name>
</gene>
<keyword evidence="5" id="KW-0479">Metal-binding</keyword>
<dbReference type="InterPro" id="IPR000219">
    <property type="entry name" value="DH_dom"/>
</dbReference>
<evidence type="ECO:0000259" key="11">
    <source>
        <dbReference type="PROSITE" id="PS50010"/>
    </source>
</evidence>
<keyword evidence="13" id="KW-1185">Reference proteome</keyword>
<proteinExistence type="predicted"/>
<evidence type="ECO:0000256" key="4">
    <source>
        <dbReference type="ARBA" id="ARBA00022658"/>
    </source>
</evidence>
<evidence type="ECO:0000313" key="12">
    <source>
        <dbReference type="EMBL" id="TRY92520.1"/>
    </source>
</evidence>
<dbReference type="Gene3D" id="2.30.29.30">
    <property type="entry name" value="Pleckstrin-homology domain (PH domain)/Phosphotyrosine-binding domain (PTB)"/>
    <property type="match status" value="1"/>
</dbReference>
<dbReference type="SMART" id="SM00233">
    <property type="entry name" value="PH"/>
    <property type="match status" value="1"/>
</dbReference>
<dbReference type="InterPro" id="IPR001849">
    <property type="entry name" value="PH_domain"/>
</dbReference>
<dbReference type="SUPFAM" id="SSF50729">
    <property type="entry name" value="PH domain-like"/>
    <property type="match status" value="1"/>
</dbReference>
<feature type="region of interest" description="Disordered" evidence="9">
    <location>
        <begin position="1"/>
        <end position="20"/>
    </location>
</feature>
<dbReference type="GO" id="GO:0035023">
    <property type="term" value="P:regulation of Rho protein signal transduction"/>
    <property type="evidence" value="ECO:0007669"/>
    <property type="project" value="TreeGrafter"/>
</dbReference>
<keyword evidence="8" id="KW-0175">Coiled coil</keyword>
<feature type="domain" description="DH" evidence="11">
    <location>
        <begin position="332"/>
        <end position="529"/>
    </location>
</feature>
<keyword evidence="6" id="KW-0863">Zinc-finger</keyword>
<dbReference type="PANTHER" id="PTHR13944">
    <property type="entry name" value="AGAP007712-PA"/>
    <property type="match status" value="1"/>
</dbReference>
<protein>
    <recommendedName>
        <fullName evidence="14">Rho/rac guanine nucleotide exchange factor (GEF) 18b</fullName>
    </recommendedName>
</protein>
<dbReference type="SMART" id="SM00325">
    <property type="entry name" value="RhoGEF"/>
    <property type="match status" value="1"/>
</dbReference>
<dbReference type="InterPro" id="IPR035899">
    <property type="entry name" value="DBL_dom_sf"/>
</dbReference>
<dbReference type="SUPFAM" id="SSF48065">
    <property type="entry name" value="DBL homology domain (DH-domain)"/>
    <property type="match status" value="1"/>
</dbReference>
<feature type="region of interest" description="Disordered" evidence="9">
    <location>
        <begin position="210"/>
        <end position="260"/>
    </location>
</feature>
<name>A0A553QRA9_9TELE</name>
<dbReference type="InterPro" id="IPR041020">
    <property type="entry name" value="PH_16"/>
</dbReference>
<dbReference type="AlphaFoldDB" id="A0A553QRA9"/>
<evidence type="ECO:0008006" key="14">
    <source>
        <dbReference type="Google" id="ProtNLM"/>
    </source>
</evidence>
<evidence type="ECO:0000256" key="7">
    <source>
        <dbReference type="ARBA" id="ARBA00022833"/>
    </source>
</evidence>
<dbReference type="STRING" id="623744.A0A553QRA9"/>
<evidence type="ECO:0000256" key="8">
    <source>
        <dbReference type="ARBA" id="ARBA00023054"/>
    </source>
</evidence>
<dbReference type="FunFam" id="2.30.29.30:FF:000021">
    <property type="entry name" value="Rho guanine nucleotide exchange factor 2"/>
    <property type="match status" value="1"/>
</dbReference>
<evidence type="ECO:0000256" key="3">
    <source>
        <dbReference type="ARBA" id="ARBA00022553"/>
    </source>
</evidence>
<dbReference type="OrthoDB" id="28045at2759"/>